<evidence type="ECO:0000256" key="3">
    <source>
        <dbReference type="ARBA" id="ARBA00022490"/>
    </source>
</evidence>
<dbReference type="GO" id="GO:0003680">
    <property type="term" value="F:minor groove of adenine-thymine-rich DNA binding"/>
    <property type="evidence" value="ECO:0007669"/>
    <property type="project" value="TreeGrafter"/>
</dbReference>
<feature type="domain" description="DNA-binding protein H-NS-like C-terminal" evidence="6">
    <location>
        <begin position="57"/>
        <end position="102"/>
    </location>
</feature>
<dbReference type="GO" id="GO:0032993">
    <property type="term" value="C:protein-DNA complex"/>
    <property type="evidence" value="ECO:0007669"/>
    <property type="project" value="TreeGrafter"/>
</dbReference>
<dbReference type="Gene3D" id="4.10.430.10">
    <property type="entry name" value="Histone-like protein H-NS, C-terminal domain"/>
    <property type="match status" value="1"/>
</dbReference>
<dbReference type="GO" id="GO:0000976">
    <property type="term" value="F:transcription cis-regulatory region binding"/>
    <property type="evidence" value="ECO:0007669"/>
    <property type="project" value="TreeGrafter"/>
</dbReference>
<dbReference type="EMBL" id="FOJU01000009">
    <property type="protein sequence ID" value="SFB17879.1"/>
    <property type="molecule type" value="Genomic_DNA"/>
</dbReference>
<dbReference type="GO" id="GO:0009295">
    <property type="term" value="C:nucleoid"/>
    <property type="evidence" value="ECO:0007669"/>
    <property type="project" value="UniProtKB-SubCell"/>
</dbReference>
<feature type="region of interest" description="Disordered" evidence="5">
    <location>
        <begin position="57"/>
        <end position="81"/>
    </location>
</feature>
<organism evidence="7 8">
    <name type="scientific">Poseidonocella pacifica</name>
    <dbReference type="NCBI Taxonomy" id="871651"/>
    <lineage>
        <taxon>Bacteria</taxon>
        <taxon>Pseudomonadati</taxon>
        <taxon>Pseudomonadota</taxon>
        <taxon>Alphaproteobacteria</taxon>
        <taxon>Rhodobacterales</taxon>
        <taxon>Roseobacteraceae</taxon>
        <taxon>Poseidonocella</taxon>
    </lineage>
</organism>
<dbReference type="GO" id="GO:0005829">
    <property type="term" value="C:cytosol"/>
    <property type="evidence" value="ECO:0007669"/>
    <property type="project" value="TreeGrafter"/>
</dbReference>
<evidence type="ECO:0000256" key="4">
    <source>
        <dbReference type="ARBA" id="ARBA00023125"/>
    </source>
</evidence>
<keyword evidence="3" id="KW-0963">Cytoplasm</keyword>
<feature type="compositionally biased region" description="Basic and acidic residues" evidence="5">
    <location>
        <begin position="58"/>
        <end position="74"/>
    </location>
</feature>
<proteinExistence type="inferred from homology"/>
<protein>
    <submittedName>
        <fullName evidence="7">DNA-binding protein H-NS</fullName>
    </submittedName>
</protein>
<keyword evidence="4 7" id="KW-0238">DNA-binding</keyword>
<evidence type="ECO:0000259" key="6">
    <source>
        <dbReference type="SMART" id="SM00528"/>
    </source>
</evidence>
<dbReference type="InterPro" id="IPR027444">
    <property type="entry name" value="H-NS_C_dom"/>
</dbReference>
<dbReference type="PANTHER" id="PTHR38097:SF2">
    <property type="entry name" value="DNA-BINDING PROTEIN STPA"/>
    <property type="match status" value="1"/>
</dbReference>
<accession>A0A1I0YWW3</accession>
<dbReference type="SMART" id="SM00528">
    <property type="entry name" value="HNS"/>
    <property type="match status" value="1"/>
</dbReference>
<reference evidence="7 8" key="1">
    <citation type="submission" date="2016-10" db="EMBL/GenBank/DDBJ databases">
        <authorList>
            <person name="de Groot N.N."/>
        </authorList>
    </citation>
    <scope>NUCLEOTIDE SEQUENCE [LARGE SCALE GENOMIC DNA]</scope>
    <source>
        <strain evidence="7 8">DSM 29316</strain>
    </source>
</reference>
<dbReference type="AlphaFoldDB" id="A0A1I0YWW3"/>
<evidence type="ECO:0000313" key="8">
    <source>
        <dbReference type="Proteomes" id="UP000198796"/>
    </source>
</evidence>
<dbReference type="Pfam" id="PF00816">
    <property type="entry name" value="Histone_HNS"/>
    <property type="match status" value="1"/>
</dbReference>
<dbReference type="STRING" id="871651.SAMN05421688_3444"/>
<evidence type="ECO:0000313" key="7">
    <source>
        <dbReference type="EMBL" id="SFB17879.1"/>
    </source>
</evidence>
<comment type="subcellular location">
    <subcellularLocation>
        <location evidence="1">Cytoplasm</location>
        <location evidence="1">Nucleoid</location>
    </subcellularLocation>
</comment>
<evidence type="ECO:0000256" key="1">
    <source>
        <dbReference type="ARBA" id="ARBA00004453"/>
    </source>
</evidence>
<comment type="similarity">
    <text evidence="2">Belongs to the histone-like protein H-NS family.</text>
</comment>
<sequence length="102" mass="11522">MTLNLEKMSRDELLALRADVDKALKSVETRRKAEARAAVEKAAKEFGFSIDDIYAKGAPKEKNPPKYRHPENPEKTWTGRGRKPGWVTEWLAAGKDIEDLAI</sequence>
<dbReference type="GO" id="GO:0003681">
    <property type="term" value="F:bent DNA binding"/>
    <property type="evidence" value="ECO:0007669"/>
    <property type="project" value="TreeGrafter"/>
</dbReference>
<dbReference type="OrthoDB" id="5297879at2"/>
<dbReference type="Proteomes" id="UP000198796">
    <property type="component" value="Unassembled WGS sequence"/>
</dbReference>
<keyword evidence="8" id="KW-1185">Reference proteome</keyword>
<dbReference type="PANTHER" id="PTHR38097">
    <property type="match status" value="1"/>
</dbReference>
<evidence type="ECO:0000256" key="2">
    <source>
        <dbReference type="ARBA" id="ARBA00010610"/>
    </source>
</evidence>
<dbReference type="SUPFAM" id="SSF81273">
    <property type="entry name" value="H-NS histone-like proteins"/>
    <property type="match status" value="1"/>
</dbReference>
<dbReference type="RefSeq" id="WP_092066955.1">
    <property type="nucleotide sequence ID" value="NZ_FOJU01000009.1"/>
</dbReference>
<name>A0A1I0YWW3_9RHOB</name>
<dbReference type="InterPro" id="IPR037150">
    <property type="entry name" value="H-NS_C_dom_sf"/>
</dbReference>
<gene>
    <name evidence="7" type="ORF">SAMN05421688_3444</name>
</gene>
<dbReference type="GO" id="GO:0001217">
    <property type="term" value="F:DNA-binding transcription repressor activity"/>
    <property type="evidence" value="ECO:0007669"/>
    <property type="project" value="TreeGrafter"/>
</dbReference>
<evidence type="ECO:0000256" key="5">
    <source>
        <dbReference type="SAM" id="MobiDB-lite"/>
    </source>
</evidence>